<organism evidence="2 3">
    <name type="scientific">Lentinula lateritia</name>
    <dbReference type="NCBI Taxonomy" id="40482"/>
    <lineage>
        <taxon>Eukaryota</taxon>
        <taxon>Fungi</taxon>
        <taxon>Dikarya</taxon>
        <taxon>Basidiomycota</taxon>
        <taxon>Agaricomycotina</taxon>
        <taxon>Agaricomycetes</taxon>
        <taxon>Agaricomycetidae</taxon>
        <taxon>Agaricales</taxon>
        <taxon>Marasmiineae</taxon>
        <taxon>Omphalotaceae</taxon>
        <taxon>Lentinula</taxon>
    </lineage>
</organism>
<feature type="region of interest" description="Disordered" evidence="1">
    <location>
        <begin position="1"/>
        <end position="23"/>
    </location>
</feature>
<gene>
    <name evidence="2" type="ORF">C8J55DRAFT_493113</name>
</gene>
<proteinExistence type="predicted"/>
<protein>
    <recommendedName>
        <fullName evidence="4">BRCT domain-containing protein</fullName>
    </recommendedName>
</protein>
<dbReference type="Proteomes" id="UP001150238">
    <property type="component" value="Unassembled WGS sequence"/>
</dbReference>
<dbReference type="SUPFAM" id="SSF52113">
    <property type="entry name" value="BRCT domain"/>
    <property type="match status" value="1"/>
</dbReference>
<dbReference type="AlphaFoldDB" id="A0A9W9DE97"/>
<evidence type="ECO:0000313" key="3">
    <source>
        <dbReference type="Proteomes" id="UP001150238"/>
    </source>
</evidence>
<dbReference type="EMBL" id="JANVFS010000046">
    <property type="protein sequence ID" value="KAJ4466084.1"/>
    <property type="molecule type" value="Genomic_DNA"/>
</dbReference>
<reference evidence="2" key="1">
    <citation type="submission" date="2022-08" db="EMBL/GenBank/DDBJ databases">
        <authorList>
            <consortium name="DOE Joint Genome Institute"/>
            <person name="Min B."/>
            <person name="Riley R."/>
            <person name="Sierra-Patev S."/>
            <person name="Naranjo-Ortiz M."/>
            <person name="Looney B."/>
            <person name="Konkel Z."/>
            <person name="Slot J.C."/>
            <person name="Sakamoto Y."/>
            <person name="Steenwyk J.L."/>
            <person name="Rokas A."/>
            <person name="Carro J."/>
            <person name="Camarero S."/>
            <person name="Ferreira P."/>
            <person name="Molpeceres G."/>
            <person name="Ruiz-Duenas F.J."/>
            <person name="Serrano A."/>
            <person name="Henrissat B."/>
            <person name="Drula E."/>
            <person name="Hughes K.W."/>
            <person name="Mata J.L."/>
            <person name="Ishikawa N.K."/>
            <person name="Vargas-Isla R."/>
            <person name="Ushijima S."/>
            <person name="Smith C.A."/>
            <person name="Ahrendt S."/>
            <person name="Andreopoulos W."/>
            <person name="He G."/>
            <person name="Labutti K."/>
            <person name="Lipzen A."/>
            <person name="Ng V."/>
            <person name="Sandor L."/>
            <person name="Barry K."/>
            <person name="Martinez A.T."/>
            <person name="Xiao Y."/>
            <person name="Gibbons J.G."/>
            <person name="Terashima K."/>
            <person name="Hibbett D.S."/>
            <person name="Grigoriev I.V."/>
        </authorList>
    </citation>
    <scope>NUCLEOTIDE SEQUENCE</scope>
    <source>
        <strain evidence="2">Sp2 HRB7682 ss15</strain>
    </source>
</reference>
<name>A0A9W9DE97_9AGAR</name>
<evidence type="ECO:0008006" key="4">
    <source>
        <dbReference type="Google" id="ProtNLM"/>
    </source>
</evidence>
<evidence type="ECO:0000313" key="2">
    <source>
        <dbReference type="EMBL" id="KAJ4466084.1"/>
    </source>
</evidence>
<comment type="caution">
    <text evidence="2">The sequence shown here is derived from an EMBL/GenBank/DDBJ whole genome shotgun (WGS) entry which is preliminary data.</text>
</comment>
<evidence type="ECO:0000256" key="1">
    <source>
        <dbReference type="SAM" id="MobiDB-lite"/>
    </source>
</evidence>
<reference evidence="2" key="2">
    <citation type="journal article" date="2023" name="Proc. Natl. Acad. Sci. U.S.A.">
        <title>A global phylogenomic analysis of the shiitake genus Lentinula.</title>
        <authorList>
            <person name="Sierra-Patev S."/>
            <person name="Min B."/>
            <person name="Naranjo-Ortiz M."/>
            <person name="Looney B."/>
            <person name="Konkel Z."/>
            <person name="Slot J.C."/>
            <person name="Sakamoto Y."/>
            <person name="Steenwyk J.L."/>
            <person name="Rokas A."/>
            <person name="Carro J."/>
            <person name="Camarero S."/>
            <person name="Ferreira P."/>
            <person name="Molpeceres G."/>
            <person name="Ruiz-Duenas F.J."/>
            <person name="Serrano A."/>
            <person name="Henrissat B."/>
            <person name="Drula E."/>
            <person name="Hughes K.W."/>
            <person name="Mata J.L."/>
            <person name="Ishikawa N.K."/>
            <person name="Vargas-Isla R."/>
            <person name="Ushijima S."/>
            <person name="Smith C.A."/>
            <person name="Donoghue J."/>
            <person name="Ahrendt S."/>
            <person name="Andreopoulos W."/>
            <person name="He G."/>
            <person name="LaButti K."/>
            <person name="Lipzen A."/>
            <person name="Ng V."/>
            <person name="Riley R."/>
            <person name="Sandor L."/>
            <person name="Barry K."/>
            <person name="Martinez A.T."/>
            <person name="Xiao Y."/>
            <person name="Gibbons J.G."/>
            <person name="Terashima K."/>
            <person name="Grigoriev I.V."/>
            <person name="Hibbett D."/>
        </authorList>
    </citation>
    <scope>NUCLEOTIDE SEQUENCE</scope>
    <source>
        <strain evidence="2">Sp2 HRB7682 ss15</strain>
    </source>
</reference>
<accession>A0A9W9DE97</accession>
<sequence>MFDPVKQKLPAKGTKTGSVPSSPTKFAKSHSMFSYVPVMPHLINSNTSALVMEIQVPGLNPNGGVWMMSNGQDTLLLYIDIARNLGARVVKRIGPQYKKKRLKVIGASWLRDCKQVAAHLDEEYYLVNLEEHKLDLTCNSLFLKGDKDKQPKRCQLYIPKFSGTDDNRTEDGDISVDCNTSKVNDEITPLARAQLRQNRCLASLSFSKL</sequence>
<dbReference type="InterPro" id="IPR036420">
    <property type="entry name" value="BRCT_dom_sf"/>
</dbReference>